<evidence type="ECO:0000313" key="2">
    <source>
        <dbReference type="EMBL" id="GAA1522653.1"/>
    </source>
</evidence>
<protein>
    <recommendedName>
        <fullName evidence="1">Hemerythrin-like domain-containing protein</fullName>
    </recommendedName>
</protein>
<reference evidence="2 3" key="1">
    <citation type="journal article" date="2019" name="Int. J. Syst. Evol. Microbiol.">
        <title>The Global Catalogue of Microorganisms (GCM) 10K type strain sequencing project: providing services to taxonomists for standard genome sequencing and annotation.</title>
        <authorList>
            <consortium name="The Broad Institute Genomics Platform"/>
            <consortium name="The Broad Institute Genome Sequencing Center for Infectious Disease"/>
            <person name="Wu L."/>
            <person name="Ma J."/>
        </authorList>
    </citation>
    <scope>NUCLEOTIDE SEQUENCE [LARGE SCALE GENOMIC DNA]</scope>
    <source>
        <strain evidence="2 3">JCM 14303</strain>
    </source>
</reference>
<dbReference type="InterPro" id="IPR053206">
    <property type="entry name" value="Dimeric_xanthone_biosynth"/>
</dbReference>
<dbReference type="PANTHER" id="PTHR38048">
    <property type="entry name" value="EXPRESSED PROTEIN"/>
    <property type="match status" value="1"/>
</dbReference>
<dbReference type="Gene3D" id="1.20.120.520">
    <property type="entry name" value="nmb1532 protein domain like"/>
    <property type="match status" value="1"/>
</dbReference>
<dbReference type="InterPro" id="IPR012312">
    <property type="entry name" value="Hemerythrin-like"/>
</dbReference>
<accession>A0ABN2AQJ1</accession>
<organism evidence="2 3">
    <name type="scientific">Kribbella lupini</name>
    <dbReference type="NCBI Taxonomy" id="291602"/>
    <lineage>
        <taxon>Bacteria</taxon>
        <taxon>Bacillati</taxon>
        <taxon>Actinomycetota</taxon>
        <taxon>Actinomycetes</taxon>
        <taxon>Propionibacteriales</taxon>
        <taxon>Kribbellaceae</taxon>
        <taxon>Kribbella</taxon>
    </lineage>
</organism>
<gene>
    <name evidence="2" type="ORF">GCM10009741_25040</name>
</gene>
<proteinExistence type="predicted"/>
<sequence>MSTGTKPDTHAMVVVHRVFRREFDLLPDLIEGVRAGDTARAAVLAEHLTDLVGALHHHHQAEDDLIWPLLLDRATLHQNLVHRMEAQHTALESALDRIDQLTPQWQRSADPAEGRELAAVVREASALLREHLGEEERDILPVIAEHLTVEEWGKVGERGANSIVDKRKRLLFLGAILEDASPQEQRESLGELPPPVRVLWKLAGRRAYGGYTRLIRNS</sequence>
<dbReference type="PANTHER" id="PTHR38048:SF1">
    <property type="entry name" value="HEMERYTHRIN-LIKE DOMAIN-CONTAINING PROTEIN"/>
    <property type="match status" value="1"/>
</dbReference>
<dbReference type="EMBL" id="BAAANC010000001">
    <property type="protein sequence ID" value="GAA1522653.1"/>
    <property type="molecule type" value="Genomic_DNA"/>
</dbReference>
<dbReference type="CDD" id="cd12108">
    <property type="entry name" value="Hr-like"/>
    <property type="match status" value="1"/>
</dbReference>
<dbReference type="Pfam" id="PF01814">
    <property type="entry name" value="Hemerythrin"/>
    <property type="match status" value="1"/>
</dbReference>
<dbReference type="Proteomes" id="UP001500363">
    <property type="component" value="Unassembled WGS sequence"/>
</dbReference>
<dbReference type="RefSeq" id="WP_344173312.1">
    <property type="nucleotide sequence ID" value="NZ_BAAANC010000001.1"/>
</dbReference>
<evidence type="ECO:0000259" key="1">
    <source>
        <dbReference type="Pfam" id="PF01814"/>
    </source>
</evidence>
<keyword evidence="3" id="KW-1185">Reference proteome</keyword>
<comment type="caution">
    <text evidence="2">The sequence shown here is derived from an EMBL/GenBank/DDBJ whole genome shotgun (WGS) entry which is preliminary data.</text>
</comment>
<name>A0ABN2AQJ1_9ACTN</name>
<evidence type="ECO:0000313" key="3">
    <source>
        <dbReference type="Proteomes" id="UP001500363"/>
    </source>
</evidence>
<feature type="domain" description="Hemerythrin-like" evidence="1">
    <location>
        <begin position="10"/>
        <end position="142"/>
    </location>
</feature>